<evidence type="ECO:0000313" key="1">
    <source>
        <dbReference type="EMBL" id="MCP2314165.1"/>
    </source>
</evidence>
<name>A0ABT1J9N1_9ACTN</name>
<comment type="caution">
    <text evidence="1">The sequence shown here is derived from an EMBL/GenBank/DDBJ whole genome shotgun (WGS) entry which is preliminary data.</text>
</comment>
<evidence type="ECO:0000313" key="2">
    <source>
        <dbReference type="Proteomes" id="UP001206483"/>
    </source>
</evidence>
<organism evidence="1 2">
    <name type="scientific">Kitasatospora paracochleata</name>
    <dbReference type="NCBI Taxonomy" id="58354"/>
    <lineage>
        <taxon>Bacteria</taxon>
        <taxon>Bacillati</taxon>
        <taxon>Actinomycetota</taxon>
        <taxon>Actinomycetes</taxon>
        <taxon>Kitasatosporales</taxon>
        <taxon>Streptomycetaceae</taxon>
        <taxon>Kitasatospora</taxon>
    </lineage>
</organism>
<keyword evidence="2" id="KW-1185">Reference proteome</keyword>
<proteinExistence type="predicted"/>
<reference evidence="1 2" key="1">
    <citation type="submission" date="2022-06" db="EMBL/GenBank/DDBJ databases">
        <title>Sequencing the genomes of 1000 actinobacteria strains.</title>
        <authorList>
            <person name="Klenk H.-P."/>
        </authorList>
    </citation>
    <scope>NUCLEOTIDE SEQUENCE [LARGE SCALE GENOMIC DNA]</scope>
    <source>
        <strain evidence="1 2">DSM 41656</strain>
    </source>
</reference>
<accession>A0ABT1J9N1</accession>
<protein>
    <submittedName>
        <fullName evidence="1">Uncharacterized protein</fullName>
    </submittedName>
</protein>
<gene>
    <name evidence="1" type="ORF">FHR36_007364</name>
</gene>
<dbReference type="RefSeq" id="WP_253804496.1">
    <property type="nucleotide sequence ID" value="NZ_BAAAUB010000015.1"/>
</dbReference>
<dbReference type="EMBL" id="JAMZDX010000008">
    <property type="protein sequence ID" value="MCP2314165.1"/>
    <property type="molecule type" value="Genomic_DNA"/>
</dbReference>
<dbReference type="Proteomes" id="UP001206483">
    <property type="component" value="Unassembled WGS sequence"/>
</dbReference>
<sequence length="502" mass="55318">MAVRTTYLSKTEVQDLLGVSSFGMWRLPRQHENFPAPVENDNYRDPLVPDPGPRWDGTRLYTWAAATSEFQHRGALLNRPLPGQRRPGQYLGYRDTKYGPATDWHTTIGTIRVLHTTRSKAASAMAIDLAADRNREIATVCALYGDIGHTGPALVAADTAHPRIEYEAQWGRVADLAGQSLPWWPRLLCRPDVIRQWAPGSPAVVAAVPVDDREQTLRRAAENPVFARAARSALTAMADAIRNQRIDGIRSEIRIYTSHSDRLQTNLVVAARPDDTAHPIAVEEDEEVLRRGWRQIVTSTQPDAVAAADIALGYQPELLPYGHFTEVPAKPGTVADRWARRLTICDPTAGHATLAEGKEVDDFFIDPLTDMPVVRTKPDDGKSATWLFYAPLSLPAGRGELASVTLHDTLWITTTDGQTHPAPCTTSDHLWWGDGWGDRPTEAAHVINQLLDNPTTPISLDDHGSKAPAGLTALLNEDHKQGTELNRAKLLHARMTPPKSAN</sequence>